<evidence type="ECO:0000313" key="8">
    <source>
        <dbReference type="Proteomes" id="UP000824259"/>
    </source>
</evidence>
<dbReference type="GO" id="GO:0009289">
    <property type="term" value="C:pilus"/>
    <property type="evidence" value="ECO:0007669"/>
    <property type="project" value="UniProtKB-SubCell"/>
</dbReference>
<dbReference type="InterPro" id="IPR032594">
    <property type="entry name" value="DUF4906"/>
</dbReference>
<evidence type="ECO:0000256" key="4">
    <source>
        <dbReference type="ARBA" id="ARBA00023263"/>
    </source>
</evidence>
<keyword evidence="4" id="KW-0281">Fimbrium</keyword>
<evidence type="ECO:0000259" key="6">
    <source>
        <dbReference type="Pfam" id="PF16249"/>
    </source>
</evidence>
<name>A0A9D2IBT6_9BACT</name>
<sequence length="797" mass="88847">MARYDLYRIFLLPAILLWVTGCTKDQIEEPGEPSRGGFTLTAVAESMAPEQVVTRATDPKTEAECEIRTLHVFLFGEDGNYLATRDGYPLTQGYQNSITSVLHIDGSAFADPDAASRATVYVVANVEPGTFGMLTEEGYPSKIRTRDDFENFYYQPTRRDNLTSLPESGMPMSGVETGVNLTQTNGSVVVELKALMARIDFSFEINATGSTIGGLPSLVLTECEVRNMATAVAFVAPAEGEESNLDLDNDGQTDATTSLIHYLDPVSNTLYNQQGRSNFSFYVYENLRHPGYAGYPDDYSYPAGVVPEHYQRYKPLLALTPENDTIPATYVVLRGVFTDVDDIDYSATCTIFLGGDPESDFNVRRNHQYRNTVSISGITATGNKPEETVSFDARINVEHTSPYYVSILRHKDLDAHFNVVPMDVYLFDEGMNDEISVSIADPEQNNWVRIERVSADVMQSGQAASNQISHPGEAFAPGTGKRKFFTQDLVTDPSQLGNNTSSTLGNRDRLYIYIDENISTNTRQADLVLEYRKNGQVEDSRTITFIQHGLMPVRVEDGGVYQYTIYVEAYEEYRNYYDPLSRWDSEQVYYGLPWGPANMGEINTGVIGYLPANSAIENYFEGKKGTIAILMTTGVFNRRYAINGWQPNGPARAMVLDETPQTAAEYCYRKNKTDNNGMISEANTCWYLPAIRELENTLTTYYPIYKEFQEDFYWSSAAASSGSWISPEASEYARATMAHLDSNGSITHKPSGADQYYDPDLGSGSRYGKALRTQSLRIRTVYRPANGGLIDGDSYTN</sequence>
<dbReference type="EMBL" id="DWYR01000009">
    <property type="protein sequence ID" value="HJA98564.1"/>
    <property type="molecule type" value="Genomic_DNA"/>
</dbReference>
<evidence type="ECO:0000256" key="2">
    <source>
        <dbReference type="ARBA" id="ARBA00006011"/>
    </source>
</evidence>
<evidence type="ECO:0000256" key="3">
    <source>
        <dbReference type="ARBA" id="ARBA00022729"/>
    </source>
</evidence>
<dbReference type="Pfam" id="PF06321">
    <property type="entry name" value="P_gingi_FimA"/>
    <property type="match status" value="1"/>
</dbReference>
<reference evidence="7" key="2">
    <citation type="submission" date="2021-04" db="EMBL/GenBank/DDBJ databases">
        <authorList>
            <person name="Gilroy R."/>
        </authorList>
    </citation>
    <scope>NUCLEOTIDE SEQUENCE</scope>
    <source>
        <strain evidence="7">CHK169-11906</strain>
    </source>
</reference>
<proteinExistence type="inferred from homology"/>
<organism evidence="7 8">
    <name type="scientific">Candidatus Alistipes avicola</name>
    <dbReference type="NCBI Taxonomy" id="2838432"/>
    <lineage>
        <taxon>Bacteria</taxon>
        <taxon>Pseudomonadati</taxon>
        <taxon>Bacteroidota</taxon>
        <taxon>Bacteroidia</taxon>
        <taxon>Bacteroidales</taxon>
        <taxon>Rikenellaceae</taxon>
        <taxon>Alistipes</taxon>
    </lineage>
</organism>
<dbReference type="Pfam" id="PF16249">
    <property type="entry name" value="DUF4906"/>
    <property type="match status" value="1"/>
</dbReference>
<accession>A0A9D2IBT6</accession>
<dbReference type="InterPro" id="IPR029141">
    <property type="entry name" value="FimA_N"/>
</dbReference>
<comment type="caution">
    <text evidence="7">The sequence shown here is derived from an EMBL/GenBank/DDBJ whole genome shotgun (WGS) entry which is preliminary data.</text>
</comment>
<dbReference type="AlphaFoldDB" id="A0A9D2IBT6"/>
<gene>
    <name evidence="7" type="ORF">H9779_03055</name>
</gene>
<dbReference type="PROSITE" id="PS51257">
    <property type="entry name" value="PROKAR_LIPOPROTEIN"/>
    <property type="match status" value="1"/>
</dbReference>
<reference evidence="7" key="1">
    <citation type="journal article" date="2021" name="PeerJ">
        <title>Extensive microbial diversity within the chicken gut microbiome revealed by metagenomics and culture.</title>
        <authorList>
            <person name="Gilroy R."/>
            <person name="Ravi A."/>
            <person name="Getino M."/>
            <person name="Pursley I."/>
            <person name="Horton D.L."/>
            <person name="Alikhan N.F."/>
            <person name="Baker D."/>
            <person name="Gharbi K."/>
            <person name="Hall N."/>
            <person name="Watson M."/>
            <person name="Adriaenssens E.M."/>
            <person name="Foster-Nyarko E."/>
            <person name="Jarju S."/>
            <person name="Secka A."/>
            <person name="Antonio M."/>
            <person name="Oren A."/>
            <person name="Chaudhuri R.R."/>
            <person name="La Ragione R."/>
            <person name="Hildebrand F."/>
            <person name="Pallen M.J."/>
        </authorList>
    </citation>
    <scope>NUCLEOTIDE SEQUENCE</scope>
    <source>
        <strain evidence="7">CHK169-11906</strain>
    </source>
</reference>
<evidence type="ECO:0000256" key="1">
    <source>
        <dbReference type="ARBA" id="ARBA00004561"/>
    </source>
</evidence>
<dbReference type="Gene3D" id="2.60.40.2580">
    <property type="match status" value="1"/>
</dbReference>
<dbReference type="Proteomes" id="UP000824259">
    <property type="component" value="Unassembled WGS sequence"/>
</dbReference>
<keyword evidence="3" id="KW-0732">Signal</keyword>
<feature type="domain" description="Major fimbrial subunit protein N-terminal" evidence="5">
    <location>
        <begin position="46"/>
        <end position="185"/>
    </location>
</feature>
<comment type="subcellular location">
    <subcellularLocation>
        <location evidence="1">Fimbrium</location>
    </subcellularLocation>
</comment>
<protein>
    <submittedName>
        <fullName evidence="7">DUF4906 domain-containing protein</fullName>
    </submittedName>
</protein>
<comment type="similarity">
    <text evidence="2">Belongs to the bacteroidetes fimbrillin superfamily. FimA/Mfa1 family.</text>
</comment>
<evidence type="ECO:0000313" key="7">
    <source>
        <dbReference type="EMBL" id="HJA98564.1"/>
    </source>
</evidence>
<feature type="domain" description="DUF4906" evidence="6">
    <location>
        <begin position="321"/>
        <end position="372"/>
    </location>
</feature>
<evidence type="ECO:0000259" key="5">
    <source>
        <dbReference type="Pfam" id="PF06321"/>
    </source>
</evidence>